<name>A0A3A9XVG2_9ACTN</name>
<dbReference type="InterPro" id="IPR013830">
    <property type="entry name" value="SGNH_hydro"/>
</dbReference>
<dbReference type="EMBL" id="RAZT01000012">
    <property type="protein sequence ID" value="RKN29245.1"/>
    <property type="molecule type" value="Genomic_DNA"/>
</dbReference>
<dbReference type="InterPro" id="IPR036514">
    <property type="entry name" value="SGNH_hydro_sf"/>
</dbReference>
<sequence>MITVRDFIGPAGRRPLHETRDEELGVTSKRLRVRLTTAATLTAVIGLLPASATAQSHARADWIGSWTVAVAEPRTTGTSATGFTDTTLRQVAHLSIGGDSIRVRLSNVYGTTPLTVGAVTVAPRSGGSGTPQVTERALRPVTFAGVRSVTIPAGSEWWSDPLRLKVAANSDLVVSTYLPGPTGPTTWHPAGYATSFRATGDATTDAGGAFTPLDTARYFLSGVDVVSRAAGSVVFFGDSITDGVVSTVDANLRYPDQVADRLTRLPEARRCGVLNAGISGNRLLANAGSAGDSALARFDRDVLGQAGVRSVVLLEGINDIGNSRGALEPEQLIGVYRQFIARAHQAGIRAVGATILPYEGAGYYSAAGEADRQAVNQWIRTSGEFDAVVDLDAATRDPANPGRINPAYDSGDHLHPGDAGFTAMARAVDLRAVCR</sequence>
<dbReference type="CDD" id="cd01830">
    <property type="entry name" value="XynE_like"/>
    <property type="match status" value="1"/>
</dbReference>
<accession>A0A3A9XVG2</accession>
<dbReference type="InterPro" id="IPR053140">
    <property type="entry name" value="GDSL_Rv0518-like"/>
</dbReference>
<dbReference type="PANTHER" id="PTHR43784">
    <property type="entry name" value="GDSL-LIKE LIPASE/ACYLHYDROLASE, PUTATIVE (AFU_ORTHOLOGUE AFUA_2G00820)-RELATED"/>
    <property type="match status" value="1"/>
</dbReference>
<dbReference type="SUPFAM" id="SSF52266">
    <property type="entry name" value="SGNH hydrolase"/>
    <property type="match status" value="1"/>
</dbReference>
<dbReference type="Proteomes" id="UP000275865">
    <property type="component" value="Unassembled WGS sequence"/>
</dbReference>
<evidence type="ECO:0000313" key="3">
    <source>
        <dbReference type="EMBL" id="RKN29245.1"/>
    </source>
</evidence>
<keyword evidence="3" id="KW-0378">Hydrolase</keyword>
<dbReference type="Pfam" id="PF13472">
    <property type="entry name" value="Lipase_GDSL_2"/>
    <property type="match status" value="1"/>
</dbReference>
<feature type="domain" description="SGNH hydrolase-type esterase" evidence="2">
    <location>
        <begin position="235"/>
        <end position="420"/>
    </location>
</feature>
<dbReference type="AlphaFoldDB" id="A0A3A9XVG2"/>
<proteinExistence type="predicted"/>
<comment type="caution">
    <text evidence="3">The sequence shown here is derived from an EMBL/GenBank/DDBJ whole genome shotgun (WGS) entry which is preliminary data.</text>
</comment>
<evidence type="ECO:0000256" key="1">
    <source>
        <dbReference type="SAM" id="MobiDB-lite"/>
    </source>
</evidence>
<reference evidence="3 4" key="1">
    <citation type="submission" date="2018-09" db="EMBL/GenBank/DDBJ databases">
        <title>Micromonospora sp. nov. MS1-9, isolated from a root of Musa sp.</title>
        <authorList>
            <person name="Kuncharoen N."/>
            <person name="Kudo T."/>
            <person name="Ohkuma M."/>
            <person name="Yuki M."/>
            <person name="Tanasupawat S."/>
        </authorList>
    </citation>
    <scope>NUCLEOTIDE SEQUENCE [LARGE SCALE GENOMIC DNA]</scope>
    <source>
        <strain evidence="3 4">MS1-9</strain>
    </source>
</reference>
<dbReference type="Gene3D" id="3.40.50.1110">
    <property type="entry name" value="SGNH hydrolase"/>
    <property type="match status" value="1"/>
</dbReference>
<feature type="region of interest" description="Disordered" evidence="1">
    <location>
        <begin position="1"/>
        <end position="21"/>
    </location>
</feature>
<dbReference type="GO" id="GO:0016787">
    <property type="term" value="F:hydrolase activity"/>
    <property type="evidence" value="ECO:0007669"/>
    <property type="project" value="UniProtKB-KW"/>
</dbReference>
<organism evidence="3 4">
    <name type="scientific">Micromonospora musae</name>
    <dbReference type="NCBI Taxonomy" id="1894970"/>
    <lineage>
        <taxon>Bacteria</taxon>
        <taxon>Bacillati</taxon>
        <taxon>Actinomycetota</taxon>
        <taxon>Actinomycetes</taxon>
        <taxon>Micromonosporales</taxon>
        <taxon>Micromonosporaceae</taxon>
        <taxon>Micromonospora</taxon>
    </lineage>
</organism>
<dbReference type="PANTHER" id="PTHR43784:SF2">
    <property type="entry name" value="GDSL-LIKE LIPASE_ACYLHYDROLASE, PUTATIVE (AFU_ORTHOLOGUE AFUA_2G00820)-RELATED"/>
    <property type="match status" value="1"/>
</dbReference>
<evidence type="ECO:0000313" key="4">
    <source>
        <dbReference type="Proteomes" id="UP000275865"/>
    </source>
</evidence>
<gene>
    <name evidence="3" type="ORF">D7044_23915</name>
</gene>
<evidence type="ECO:0000259" key="2">
    <source>
        <dbReference type="Pfam" id="PF13472"/>
    </source>
</evidence>
<protein>
    <submittedName>
        <fullName evidence="3">SGNH/GDSL hydrolase family protein</fullName>
    </submittedName>
</protein>